<dbReference type="InterPro" id="IPR011992">
    <property type="entry name" value="EF-hand-dom_pair"/>
</dbReference>
<reference evidence="4 5" key="1">
    <citation type="submission" date="2017-03" db="EMBL/GenBank/DDBJ databases">
        <title>An alternative strategy for trypanosome survival in the mammalian bloodstream revealed through genome and transcriptome analysis of the ubiquitous bovine parasite Trypanosoma (Megatrypanum) theileri.</title>
        <authorList>
            <person name="Kelly S."/>
            <person name="Ivens A."/>
            <person name="Mott A."/>
            <person name="O'Neill E."/>
            <person name="Emms D."/>
            <person name="Macleod O."/>
            <person name="Voorheis P."/>
            <person name="Matthews J."/>
            <person name="Matthews K."/>
            <person name="Carrington M."/>
        </authorList>
    </citation>
    <scope>NUCLEOTIDE SEQUENCE [LARGE SCALE GENOMIC DNA]</scope>
    <source>
        <strain evidence="4">Edinburgh</strain>
    </source>
</reference>
<dbReference type="Pfam" id="PF13405">
    <property type="entry name" value="EF-hand_6"/>
    <property type="match status" value="1"/>
</dbReference>
<dbReference type="SMART" id="SM00054">
    <property type="entry name" value="EFh"/>
    <property type="match status" value="1"/>
</dbReference>
<keyword evidence="2" id="KW-0106">Calcium</keyword>
<comment type="caution">
    <text evidence="4">The sequence shown here is derived from an EMBL/GenBank/DDBJ whole genome shotgun (WGS) entry which is preliminary data.</text>
</comment>
<gene>
    <name evidence="4" type="ORF">TM35_000022550</name>
</gene>
<dbReference type="STRING" id="67003.A0A1X0P8L7"/>
<dbReference type="InterPro" id="IPR050145">
    <property type="entry name" value="Centrin_CML-like"/>
</dbReference>
<accession>A0A1X0P8L7</accession>
<organism evidence="4 5">
    <name type="scientific">Trypanosoma theileri</name>
    <dbReference type="NCBI Taxonomy" id="67003"/>
    <lineage>
        <taxon>Eukaryota</taxon>
        <taxon>Discoba</taxon>
        <taxon>Euglenozoa</taxon>
        <taxon>Kinetoplastea</taxon>
        <taxon>Metakinetoplastina</taxon>
        <taxon>Trypanosomatida</taxon>
        <taxon>Trypanosomatidae</taxon>
        <taxon>Trypanosoma</taxon>
    </lineage>
</organism>
<dbReference type="VEuPathDB" id="TriTrypDB:TM35_000022550"/>
<dbReference type="SUPFAM" id="SSF47473">
    <property type="entry name" value="EF-hand"/>
    <property type="match status" value="1"/>
</dbReference>
<proteinExistence type="predicted"/>
<evidence type="ECO:0000313" key="4">
    <source>
        <dbReference type="EMBL" id="ORC92929.1"/>
    </source>
</evidence>
<keyword evidence="1" id="KW-0677">Repeat</keyword>
<dbReference type="AlphaFoldDB" id="A0A1X0P8L7"/>
<sequence length="188" mass="21156">MAALDALKEDILDVFHVFDEDGSGSISLHDLVRAIHTITGVRMSRVDLRVLVQAAQDELKEEAISKRQQESDEAGLSTVKSLDVSKTQTSTEHDTVDENLFVAVVLKMLSRRTYEQELLFTFHLLEDKNYPGFITKESLKKAAAEMEECLTDQEVNEMFDKLVTGVPTPALDFTTFSTILETARRSEE</sequence>
<evidence type="ECO:0000256" key="2">
    <source>
        <dbReference type="ARBA" id="ARBA00022837"/>
    </source>
</evidence>
<dbReference type="RefSeq" id="XP_028886995.1">
    <property type="nucleotide sequence ID" value="XM_029021573.1"/>
</dbReference>
<feature type="domain" description="EF-hand" evidence="3">
    <location>
        <begin position="6"/>
        <end position="41"/>
    </location>
</feature>
<dbReference type="GeneID" id="39981353"/>
<dbReference type="Gene3D" id="1.10.238.10">
    <property type="entry name" value="EF-hand"/>
    <property type="match status" value="2"/>
</dbReference>
<dbReference type="PROSITE" id="PS00018">
    <property type="entry name" value="EF_HAND_1"/>
    <property type="match status" value="1"/>
</dbReference>
<dbReference type="Proteomes" id="UP000192257">
    <property type="component" value="Unassembled WGS sequence"/>
</dbReference>
<dbReference type="EMBL" id="NBCO01000002">
    <property type="protein sequence ID" value="ORC92929.1"/>
    <property type="molecule type" value="Genomic_DNA"/>
</dbReference>
<evidence type="ECO:0000256" key="1">
    <source>
        <dbReference type="ARBA" id="ARBA00022737"/>
    </source>
</evidence>
<evidence type="ECO:0000313" key="5">
    <source>
        <dbReference type="Proteomes" id="UP000192257"/>
    </source>
</evidence>
<name>A0A1X0P8L7_9TRYP</name>
<dbReference type="InterPro" id="IPR002048">
    <property type="entry name" value="EF_hand_dom"/>
</dbReference>
<dbReference type="PROSITE" id="PS50222">
    <property type="entry name" value="EF_HAND_2"/>
    <property type="match status" value="1"/>
</dbReference>
<protein>
    <submittedName>
        <fullName evidence="4">Caltractin</fullName>
    </submittedName>
</protein>
<dbReference type="PANTHER" id="PTHR23050">
    <property type="entry name" value="CALCIUM BINDING PROTEIN"/>
    <property type="match status" value="1"/>
</dbReference>
<evidence type="ECO:0000259" key="3">
    <source>
        <dbReference type="PROSITE" id="PS50222"/>
    </source>
</evidence>
<dbReference type="GO" id="GO:0005509">
    <property type="term" value="F:calcium ion binding"/>
    <property type="evidence" value="ECO:0007669"/>
    <property type="project" value="InterPro"/>
</dbReference>
<dbReference type="OrthoDB" id="26525at2759"/>
<dbReference type="InterPro" id="IPR018247">
    <property type="entry name" value="EF_Hand_1_Ca_BS"/>
</dbReference>
<keyword evidence="5" id="KW-1185">Reference proteome</keyword>